<organism evidence="2 3">
    <name type="scientific">Massilia timonae CCUG 45783</name>
    <dbReference type="NCBI Taxonomy" id="883126"/>
    <lineage>
        <taxon>Bacteria</taxon>
        <taxon>Pseudomonadati</taxon>
        <taxon>Pseudomonadota</taxon>
        <taxon>Betaproteobacteria</taxon>
        <taxon>Burkholderiales</taxon>
        <taxon>Oxalobacteraceae</taxon>
        <taxon>Telluria group</taxon>
        <taxon>Massilia</taxon>
    </lineage>
</organism>
<evidence type="ECO:0000313" key="2">
    <source>
        <dbReference type="EMBL" id="EKU82137.1"/>
    </source>
</evidence>
<comment type="caution">
    <text evidence="2">The sequence shown here is derived from an EMBL/GenBank/DDBJ whole genome shotgun (WGS) entry which is preliminary data.</text>
</comment>
<dbReference type="Proteomes" id="UP000009874">
    <property type="component" value="Unassembled WGS sequence"/>
</dbReference>
<evidence type="ECO:0000313" key="3">
    <source>
        <dbReference type="Proteomes" id="UP000009874"/>
    </source>
</evidence>
<feature type="domain" description="Integrase catalytic" evidence="1">
    <location>
        <begin position="190"/>
        <end position="235"/>
    </location>
</feature>
<dbReference type="EMBL" id="AGZI01000030">
    <property type="protein sequence ID" value="EKU82137.1"/>
    <property type="molecule type" value="Genomic_DNA"/>
</dbReference>
<sequence>MPGSRFAQSQWRPSSDRALRASSRSFVLSSTTSVPRILNRRDNRTHSLAIILGRSRKYEWETVHSEVTACLGVSIHNLYTEPLQLSRALVCLVVLTTFSRQVQCLVGRYAIWNRSAKRPSADPGAIVVLLSSALSMPTASGPPNHTQVRTGVRARSVPSLPSGWLAGHVVAFRCRRACALAWASTFRPRERVRRRIYVTRDEVRQDILDHIEMFHNSWRRRSDSDDLSPVEYETQYFQRLSRVWKRCGDSLSDDGRSRHRCFPRPTAIASPRGAGVAGHTGVIV</sequence>
<dbReference type="HOGENOM" id="CLU_979369_0_0_4"/>
<keyword evidence="3" id="KW-1185">Reference proteome</keyword>
<reference evidence="2 3" key="1">
    <citation type="submission" date="2012-09" db="EMBL/GenBank/DDBJ databases">
        <title>The Genome Sequence of Massilia timonae CCUG 45783.</title>
        <authorList>
            <consortium name="The Broad Institute Genome Sequencing Platform"/>
            <person name="Earl A."/>
            <person name="Ward D."/>
            <person name="Feldgarden M."/>
            <person name="Gevers D."/>
            <person name="Huys G."/>
            <person name="Walker B."/>
            <person name="Young S.K."/>
            <person name="Zeng Q."/>
            <person name="Gargeya S."/>
            <person name="Fitzgerald M."/>
            <person name="Haas B."/>
            <person name="Abouelleil A."/>
            <person name="Alvarado L."/>
            <person name="Arachchi H.M."/>
            <person name="Berlin A.M."/>
            <person name="Chapman S.B."/>
            <person name="Goldberg J."/>
            <person name="Griggs A."/>
            <person name="Gujja S."/>
            <person name="Hansen M."/>
            <person name="Howarth C."/>
            <person name="Imamovic A."/>
            <person name="Larimer J."/>
            <person name="McCowen C."/>
            <person name="Montmayeur A."/>
            <person name="Murphy C."/>
            <person name="Neiman D."/>
            <person name="Pearson M."/>
            <person name="Priest M."/>
            <person name="Roberts A."/>
            <person name="Saif S."/>
            <person name="Shea T."/>
            <person name="Sisk P."/>
            <person name="Sykes S."/>
            <person name="Wortman J."/>
            <person name="Nusbaum C."/>
            <person name="Birren B."/>
        </authorList>
    </citation>
    <scope>NUCLEOTIDE SEQUENCE [LARGE SCALE GENOMIC DNA]</scope>
    <source>
        <strain evidence="2 3">CCUG 45783</strain>
    </source>
</reference>
<dbReference type="Pfam" id="PF13333">
    <property type="entry name" value="rve_2"/>
    <property type="match status" value="1"/>
</dbReference>
<dbReference type="AlphaFoldDB" id="K9DTU5"/>
<evidence type="ECO:0000259" key="1">
    <source>
        <dbReference type="Pfam" id="PF13333"/>
    </source>
</evidence>
<dbReference type="InterPro" id="IPR001584">
    <property type="entry name" value="Integrase_cat-core"/>
</dbReference>
<name>K9DTU5_9BURK</name>
<dbReference type="eggNOG" id="COG2801">
    <property type="taxonomic scope" value="Bacteria"/>
</dbReference>
<gene>
    <name evidence="2" type="ORF">HMPREF9710_02585</name>
</gene>
<accession>K9DTU5</accession>
<protein>
    <recommendedName>
        <fullName evidence="1">Integrase catalytic domain-containing protein</fullName>
    </recommendedName>
</protein>
<proteinExistence type="predicted"/>
<dbReference type="GO" id="GO:0015074">
    <property type="term" value="P:DNA integration"/>
    <property type="evidence" value="ECO:0007669"/>
    <property type="project" value="InterPro"/>
</dbReference>